<dbReference type="Proteomes" id="UP001206067">
    <property type="component" value="Unassembled WGS sequence"/>
</dbReference>
<evidence type="ECO:0000256" key="1">
    <source>
        <dbReference type="SAM" id="SignalP"/>
    </source>
</evidence>
<feature type="signal peptide" evidence="1">
    <location>
        <begin position="1"/>
        <end position="22"/>
    </location>
</feature>
<gene>
    <name evidence="2" type="ORF">NSO95_10265</name>
</gene>
<evidence type="ECO:0000313" key="2">
    <source>
        <dbReference type="EMBL" id="MCR2834329.1"/>
    </source>
</evidence>
<feature type="chain" id="PRO_5047411153" description="TonB C-terminal domain-containing protein" evidence="1">
    <location>
        <begin position="23"/>
        <end position="383"/>
    </location>
</feature>
<evidence type="ECO:0000313" key="3">
    <source>
        <dbReference type="Proteomes" id="UP001206067"/>
    </source>
</evidence>
<keyword evidence="3" id="KW-1185">Reference proteome</keyword>
<name>A0ABT1XSS4_9SPHN</name>
<dbReference type="RefSeq" id="WP_257596132.1">
    <property type="nucleotide sequence ID" value="NZ_JANKHH010000005.1"/>
</dbReference>
<dbReference type="EMBL" id="JANKHH010000005">
    <property type="protein sequence ID" value="MCR2834329.1"/>
    <property type="molecule type" value="Genomic_DNA"/>
</dbReference>
<organism evidence="2 3">
    <name type="scientific">Parerythrobacter lacustris</name>
    <dbReference type="NCBI Taxonomy" id="2969984"/>
    <lineage>
        <taxon>Bacteria</taxon>
        <taxon>Pseudomonadati</taxon>
        <taxon>Pseudomonadota</taxon>
        <taxon>Alphaproteobacteria</taxon>
        <taxon>Sphingomonadales</taxon>
        <taxon>Erythrobacteraceae</taxon>
        <taxon>Parerythrobacter</taxon>
    </lineage>
</organism>
<protein>
    <recommendedName>
        <fullName evidence="4">TonB C-terminal domain-containing protein</fullName>
    </recommendedName>
</protein>
<evidence type="ECO:0008006" key="4">
    <source>
        <dbReference type="Google" id="ProtNLM"/>
    </source>
</evidence>
<sequence length="383" mass="41453">MTKTKKIASLAILASSLSPVQAQPLPASEREVLVYSLGNSTPETAASGEALLRKPAVDRRSSAIPVEAFPEELRAREPQVDIHTNIVVALDAQGKPQACRPAVLFVWANRNRVDEPLDGAVGEELCALATGRLTYHPALTADGTPVASEVAVAILFRQERMAPPAPMPPASLVVSKNGFPPPYFTASAYRGLSFSVPRGKDFAPTERREQRNATVDLLLSGDATGAVTECKVAVSSGYALYDSASCAAARTMRVSNGERAFALRDFPLRMVWHKRVVELQTPMMPIGPQLVSQPEVRVDLPEGMELAKWAETSVELTVTPDGRLQGCELTGPSYNDTLDIASCKLFGPDTRFTLPVGMFGDPAEGLLRLRIDWNARTIRRNGY</sequence>
<reference evidence="2 3" key="1">
    <citation type="submission" date="2022-08" db="EMBL/GenBank/DDBJ databases">
        <title>Polyphasic taxonomy analysis of Qipengyuania sp.RS5-5.</title>
        <authorList>
            <person name="Xamxidin M."/>
            <person name="Wu M."/>
        </authorList>
    </citation>
    <scope>NUCLEOTIDE SEQUENCE [LARGE SCALE GENOMIC DNA]</scope>
    <source>
        <strain evidence="2 3">RS5-5</strain>
    </source>
</reference>
<dbReference type="SUPFAM" id="SSF74653">
    <property type="entry name" value="TolA/TonB C-terminal domain"/>
    <property type="match status" value="1"/>
</dbReference>
<keyword evidence="1" id="KW-0732">Signal</keyword>
<proteinExistence type="predicted"/>
<accession>A0ABT1XSS4</accession>
<comment type="caution">
    <text evidence="2">The sequence shown here is derived from an EMBL/GenBank/DDBJ whole genome shotgun (WGS) entry which is preliminary data.</text>
</comment>